<dbReference type="RefSeq" id="XP_034102032.1">
    <property type="nucleotide sequence ID" value="XM_034246141.1"/>
</dbReference>
<sequence>MPKSRFTNIICKSYNKTFGEFETCKLNVLGRGVIGVQLHLKLYIVPINTVSSNLSVLRRYNGFKPFMYNTTLDFCKFAKQSKKLSFEKLVLDAIATKSNLNHTCPYTHDIIVNNLVFNDNFLQSLPLPQGEYKIQMLFGSDNIWRVQVDIVILREE</sequence>
<dbReference type="PANTHER" id="PTHR20898">
    <property type="entry name" value="DAEDALUS ON 3-RELATED-RELATED"/>
    <property type="match status" value="1"/>
</dbReference>
<dbReference type="InterPro" id="IPR010512">
    <property type="entry name" value="DUF1091"/>
</dbReference>
<keyword evidence="1" id="KW-1185">Reference proteome</keyword>
<dbReference type="Pfam" id="PF06477">
    <property type="entry name" value="DUF1091"/>
    <property type="match status" value="1"/>
</dbReference>
<reference evidence="2" key="1">
    <citation type="submission" date="2025-08" db="UniProtKB">
        <authorList>
            <consortium name="RefSeq"/>
        </authorList>
    </citation>
    <scope>IDENTIFICATION</scope>
    <source>
        <strain evidence="2">15112-1751.03</strain>
        <tissue evidence="2">Whole Adult</tissue>
    </source>
</reference>
<dbReference type="OrthoDB" id="7727171at2759"/>
<protein>
    <submittedName>
        <fullName evidence="2">Uncharacterized protein LOC117566600</fullName>
    </submittedName>
</protein>
<dbReference type="AlphaFoldDB" id="A0A6P8XXB0"/>
<dbReference type="SMART" id="SM00697">
    <property type="entry name" value="DM8"/>
    <property type="match status" value="1"/>
</dbReference>
<evidence type="ECO:0000313" key="2">
    <source>
        <dbReference type="RefSeq" id="XP_034102032.1"/>
    </source>
</evidence>
<accession>A0A6P8XXB0</accession>
<proteinExistence type="predicted"/>
<organism evidence="1 2">
    <name type="scientific">Drosophila albomicans</name>
    <name type="common">Fruit fly</name>
    <dbReference type="NCBI Taxonomy" id="7291"/>
    <lineage>
        <taxon>Eukaryota</taxon>
        <taxon>Metazoa</taxon>
        <taxon>Ecdysozoa</taxon>
        <taxon>Arthropoda</taxon>
        <taxon>Hexapoda</taxon>
        <taxon>Insecta</taxon>
        <taxon>Pterygota</taxon>
        <taxon>Neoptera</taxon>
        <taxon>Endopterygota</taxon>
        <taxon>Diptera</taxon>
        <taxon>Brachycera</taxon>
        <taxon>Muscomorpha</taxon>
        <taxon>Ephydroidea</taxon>
        <taxon>Drosophilidae</taxon>
        <taxon>Drosophila</taxon>
    </lineage>
</organism>
<evidence type="ECO:0000313" key="1">
    <source>
        <dbReference type="Proteomes" id="UP000515160"/>
    </source>
</evidence>
<dbReference type="GeneID" id="117566600"/>
<gene>
    <name evidence="2" type="primary">LOC117566600</name>
</gene>
<dbReference type="Proteomes" id="UP000515160">
    <property type="component" value="Chromosome 3"/>
</dbReference>
<name>A0A6P8XXB0_DROAB</name>
<dbReference type="PANTHER" id="PTHR20898:SF0">
    <property type="entry name" value="DAEDALUS ON 3-RELATED"/>
    <property type="match status" value="1"/>
</dbReference>